<dbReference type="EMBL" id="JAFJYH010000083">
    <property type="protein sequence ID" value="KAG4420481.1"/>
    <property type="molecule type" value="Genomic_DNA"/>
</dbReference>
<dbReference type="Proteomes" id="UP000664132">
    <property type="component" value="Unassembled WGS sequence"/>
</dbReference>
<gene>
    <name evidence="1" type="ORF">IFR04_006401</name>
</gene>
<dbReference type="Pfam" id="PF13489">
    <property type="entry name" value="Methyltransf_23"/>
    <property type="match status" value="1"/>
</dbReference>
<keyword evidence="2" id="KW-1185">Reference proteome</keyword>
<proteinExistence type="predicted"/>
<dbReference type="InterPro" id="IPR029063">
    <property type="entry name" value="SAM-dependent_MTases_sf"/>
</dbReference>
<dbReference type="OrthoDB" id="2013972at2759"/>
<comment type="caution">
    <text evidence="1">The sequence shown here is derived from an EMBL/GenBank/DDBJ whole genome shotgun (WGS) entry which is preliminary data.</text>
</comment>
<organism evidence="1 2">
    <name type="scientific">Cadophora malorum</name>
    <dbReference type="NCBI Taxonomy" id="108018"/>
    <lineage>
        <taxon>Eukaryota</taxon>
        <taxon>Fungi</taxon>
        <taxon>Dikarya</taxon>
        <taxon>Ascomycota</taxon>
        <taxon>Pezizomycotina</taxon>
        <taxon>Leotiomycetes</taxon>
        <taxon>Helotiales</taxon>
        <taxon>Ploettnerulaceae</taxon>
        <taxon>Cadophora</taxon>
    </lineage>
</organism>
<sequence length="354" mass="40161">MASPTKQTLSPDVDFSVIEALAANVPDSPDTFTRLAAKNKLAVDFRQDGDLVEVTASETASISLSLFEHVEENGRTYHKYKEGKYTLPNDELEQNRLDLQHELCKMSLHGKLHLAPLKPENLKYTLDFGTGTGIWAIEMAETYPNCKVIGSDLSPIQPEFIPSNCSFEIDDMDDEWIYSQPFSYIHGRLLVFCFTDAISIFRKAYDALEPGGWFEMQDTCAPLGSIDGTIEGTPLLETYNLIAKTFLEKRGIDVTVASRFKSMMEEVGFVDVKEVKIEWPIGTWAKSAYHKRIGAWYQRDLKMATEGIMMGLFTRMLGWKKEQVDELLVKVLADMDDKSIHSYQPFYVVYGRKP</sequence>
<dbReference type="CDD" id="cd02440">
    <property type="entry name" value="AdoMet_MTases"/>
    <property type="match status" value="1"/>
</dbReference>
<evidence type="ECO:0000313" key="2">
    <source>
        <dbReference type="Proteomes" id="UP000664132"/>
    </source>
</evidence>
<evidence type="ECO:0008006" key="3">
    <source>
        <dbReference type="Google" id="ProtNLM"/>
    </source>
</evidence>
<dbReference type="AlphaFoldDB" id="A0A8H7TJB9"/>
<name>A0A8H7TJB9_9HELO</name>
<dbReference type="PANTHER" id="PTHR43591:SF102">
    <property type="entry name" value="S-ADENOSYL-L-METHIONINE-DEPENDENT METHYLTRANSFERASE"/>
    <property type="match status" value="1"/>
</dbReference>
<accession>A0A8H7TJB9</accession>
<evidence type="ECO:0000313" key="1">
    <source>
        <dbReference type="EMBL" id="KAG4420481.1"/>
    </source>
</evidence>
<dbReference type="SUPFAM" id="SSF53335">
    <property type="entry name" value="S-adenosyl-L-methionine-dependent methyltransferases"/>
    <property type="match status" value="1"/>
</dbReference>
<dbReference type="PANTHER" id="PTHR43591">
    <property type="entry name" value="METHYLTRANSFERASE"/>
    <property type="match status" value="1"/>
</dbReference>
<reference evidence="1" key="1">
    <citation type="submission" date="2021-02" db="EMBL/GenBank/DDBJ databases">
        <title>Genome sequence Cadophora malorum strain M34.</title>
        <authorList>
            <person name="Stefanovic E."/>
            <person name="Vu D."/>
            <person name="Scully C."/>
            <person name="Dijksterhuis J."/>
            <person name="Roader J."/>
            <person name="Houbraken J."/>
        </authorList>
    </citation>
    <scope>NUCLEOTIDE SEQUENCE</scope>
    <source>
        <strain evidence="1">M34</strain>
    </source>
</reference>
<protein>
    <recommendedName>
        <fullName evidence="3">S-adenosyl-L-methionine-dependent methyltransferase</fullName>
    </recommendedName>
</protein>
<dbReference type="Gene3D" id="3.40.50.150">
    <property type="entry name" value="Vaccinia Virus protein VP39"/>
    <property type="match status" value="1"/>
</dbReference>
<dbReference type="GO" id="GO:0008168">
    <property type="term" value="F:methyltransferase activity"/>
    <property type="evidence" value="ECO:0007669"/>
    <property type="project" value="TreeGrafter"/>
</dbReference>